<name>A0A8J8GEX8_9BACI</name>
<comment type="caution">
    <text evidence="2">The sequence shown here is derived from an EMBL/GenBank/DDBJ whole genome shotgun (WGS) entry which is preliminary data.</text>
</comment>
<reference evidence="2" key="1">
    <citation type="submission" date="2020-06" db="EMBL/GenBank/DDBJ databases">
        <title>A novel thermopfilic bacterium from Erzurum, Turkey.</title>
        <authorList>
            <person name="Adiguzel A."/>
            <person name="Ay H."/>
            <person name="Baltaci M.O."/>
        </authorList>
    </citation>
    <scope>NUCLEOTIDE SEQUENCE</scope>
    <source>
        <strain evidence="2">P2</strain>
    </source>
</reference>
<dbReference type="AlphaFoldDB" id="A0A8J8GEX8"/>
<protein>
    <submittedName>
        <fullName evidence="2">Uncharacterized protein</fullName>
    </submittedName>
</protein>
<evidence type="ECO:0000313" key="3">
    <source>
        <dbReference type="Proteomes" id="UP000625804"/>
    </source>
</evidence>
<proteinExistence type="predicted"/>
<feature type="region of interest" description="Disordered" evidence="1">
    <location>
        <begin position="35"/>
        <end position="66"/>
    </location>
</feature>
<feature type="compositionally biased region" description="Basic and acidic residues" evidence="1">
    <location>
        <begin position="46"/>
        <end position="59"/>
    </location>
</feature>
<evidence type="ECO:0000256" key="1">
    <source>
        <dbReference type="SAM" id="MobiDB-lite"/>
    </source>
</evidence>
<organism evidence="2 3">
    <name type="scientific">Calidifontibacillus erzurumensis</name>
    <dbReference type="NCBI Taxonomy" id="2741433"/>
    <lineage>
        <taxon>Bacteria</taxon>
        <taxon>Bacillati</taxon>
        <taxon>Bacillota</taxon>
        <taxon>Bacilli</taxon>
        <taxon>Bacillales</taxon>
        <taxon>Bacillaceae</taxon>
        <taxon>Calidifontibacillus/Schinkia group</taxon>
        <taxon>Calidifontibacillus</taxon>
    </lineage>
</organism>
<gene>
    <name evidence="2" type="ORF">HR057_10815</name>
</gene>
<keyword evidence="3" id="KW-1185">Reference proteome</keyword>
<dbReference type="Proteomes" id="UP000625804">
    <property type="component" value="Unassembled WGS sequence"/>
</dbReference>
<dbReference type="EMBL" id="JABTTE010000014">
    <property type="protein sequence ID" value="NSL52244.1"/>
    <property type="molecule type" value="Genomic_DNA"/>
</dbReference>
<sequence>MVKAHNAEKQQNAEQQMVRNNKQEIASEFATDVKEVNQIAKKREKQGRERRDEPKDAKSKNVKGPR</sequence>
<dbReference type="RefSeq" id="WP_173731449.1">
    <property type="nucleotide sequence ID" value="NZ_JABTTE010000014.1"/>
</dbReference>
<accession>A0A8J8GEX8</accession>
<evidence type="ECO:0000313" key="2">
    <source>
        <dbReference type="EMBL" id="NSL52244.1"/>
    </source>
</evidence>